<organism evidence="3 4">
    <name type="scientific">Rhizoctonia solani</name>
    <dbReference type="NCBI Taxonomy" id="456999"/>
    <lineage>
        <taxon>Eukaryota</taxon>
        <taxon>Fungi</taxon>
        <taxon>Dikarya</taxon>
        <taxon>Basidiomycota</taxon>
        <taxon>Agaricomycotina</taxon>
        <taxon>Agaricomycetes</taxon>
        <taxon>Cantharellales</taxon>
        <taxon>Ceratobasidiaceae</taxon>
        <taxon>Rhizoctonia</taxon>
    </lineage>
</organism>
<feature type="domain" description="F-box" evidence="2">
    <location>
        <begin position="60"/>
        <end position="109"/>
    </location>
</feature>
<dbReference type="Gene3D" id="1.20.1280.50">
    <property type="match status" value="1"/>
</dbReference>
<name>A0A8H3DUG6_9AGAM</name>
<dbReference type="Proteomes" id="UP000663827">
    <property type="component" value="Unassembled WGS sequence"/>
</dbReference>
<dbReference type="SUPFAM" id="SSF81383">
    <property type="entry name" value="F-box domain"/>
    <property type="match status" value="1"/>
</dbReference>
<comment type="caution">
    <text evidence="3">The sequence shown here is derived from an EMBL/GenBank/DDBJ whole genome shotgun (WGS) entry which is preliminary data.</text>
</comment>
<dbReference type="SMART" id="SM00256">
    <property type="entry name" value="FBOX"/>
    <property type="match status" value="1"/>
</dbReference>
<reference evidence="3" key="1">
    <citation type="submission" date="2021-01" db="EMBL/GenBank/DDBJ databases">
        <authorList>
            <person name="Kaushik A."/>
        </authorList>
    </citation>
    <scope>NUCLEOTIDE SEQUENCE</scope>
    <source>
        <strain evidence="3">AG5</strain>
    </source>
</reference>
<evidence type="ECO:0000313" key="3">
    <source>
        <dbReference type="EMBL" id="CAE7065061.1"/>
    </source>
</evidence>
<feature type="region of interest" description="Disordered" evidence="1">
    <location>
        <begin position="1"/>
        <end position="56"/>
    </location>
</feature>
<dbReference type="AlphaFoldDB" id="A0A8H3DUG6"/>
<proteinExistence type="predicted"/>
<sequence length="695" mass="79635">MKSVSGAPGTIIDANPDSTPVGEETLADGGGGGQAVSAPPRKQARTTKSKRSKKSKDTSLLGILKLPTELFAEVMRNLKPVDILNLARTCKLFRNILMRRSSEPIWKRAAENLFYVLPPPPPWLDMPQYISVVFTNSCSACGGKPFPKQSKWDPEFQPTLLVRLCVACQPNVDIPQHLKPLVTITHVNIFRGPDIEMASGEYGLRAEVQKIQKELQKCAEVFHNQDELEAWVRARRGEIHDYSRRPHWDLIEYVEQDRDREKYNTKHQFKRSVEKRLTELGWEHDIDYADGKFWSLIEQPRSLTDRIWKNLYPKLQPFLEEARSQRLVERPLWQQRSLNLLWKDKHHDLGTRINVHTLGDAASKPVVARLVPPASEAMHWPLIKQILDSCPTARRDTRQEISKSWEEIRPLVETWQRNTELQLKTRLQENELFTSVSDPNTSSIVVGGQPVSHDLDVLLRADSVFRFIDNTVRYFPDDFLEIWSLQEMFIIAMDGLSVTNPQIVEGAQSFTLARKQAMALLQCLGYPNASHLAMSACGRRFVCGICVGWKHGCTKVYDWKGLLGHYISAQLNEPEPDDAVLDPTEDSSPIYFLRTLHYPGIREVLDDPLVYVLSVDDARKYAQDASTLIEDKPWLGYIHEYACLHCTDCSGLDLPTVLAHVRYTHYIMEPKVRQDYENYEVYVQQSLRATYEYAA</sequence>
<evidence type="ECO:0000259" key="2">
    <source>
        <dbReference type="PROSITE" id="PS50181"/>
    </source>
</evidence>
<dbReference type="InterPro" id="IPR001810">
    <property type="entry name" value="F-box_dom"/>
</dbReference>
<dbReference type="EMBL" id="CAJNJQ010000232">
    <property type="protein sequence ID" value="CAE7065061.1"/>
    <property type="molecule type" value="Genomic_DNA"/>
</dbReference>
<evidence type="ECO:0000256" key="1">
    <source>
        <dbReference type="SAM" id="MobiDB-lite"/>
    </source>
</evidence>
<dbReference type="Pfam" id="PF00646">
    <property type="entry name" value="F-box"/>
    <property type="match status" value="1"/>
</dbReference>
<gene>
    <name evidence="3" type="ORF">RDB_LOCUS10873</name>
</gene>
<evidence type="ECO:0000313" key="4">
    <source>
        <dbReference type="Proteomes" id="UP000663827"/>
    </source>
</evidence>
<protein>
    <recommendedName>
        <fullName evidence="2">F-box domain-containing protein</fullName>
    </recommendedName>
</protein>
<feature type="compositionally biased region" description="Basic residues" evidence="1">
    <location>
        <begin position="42"/>
        <end position="54"/>
    </location>
</feature>
<accession>A0A8H3DUG6</accession>
<dbReference type="PROSITE" id="PS50181">
    <property type="entry name" value="FBOX"/>
    <property type="match status" value="1"/>
</dbReference>
<dbReference type="InterPro" id="IPR036047">
    <property type="entry name" value="F-box-like_dom_sf"/>
</dbReference>